<organism evidence="4 5">
    <name type="scientific">Aphanomyces stellatus</name>
    <dbReference type="NCBI Taxonomy" id="120398"/>
    <lineage>
        <taxon>Eukaryota</taxon>
        <taxon>Sar</taxon>
        <taxon>Stramenopiles</taxon>
        <taxon>Oomycota</taxon>
        <taxon>Saprolegniomycetes</taxon>
        <taxon>Saprolegniales</taxon>
        <taxon>Verrucalvaceae</taxon>
        <taxon>Aphanomyces</taxon>
    </lineage>
</organism>
<evidence type="ECO:0000313" key="5">
    <source>
        <dbReference type="Proteomes" id="UP000332933"/>
    </source>
</evidence>
<evidence type="ECO:0000256" key="1">
    <source>
        <dbReference type="SAM" id="MobiDB-lite"/>
    </source>
</evidence>
<feature type="transmembrane region" description="Helical" evidence="2">
    <location>
        <begin position="710"/>
        <end position="735"/>
    </location>
</feature>
<feature type="transmembrane region" description="Helical" evidence="2">
    <location>
        <begin position="1803"/>
        <end position="1825"/>
    </location>
</feature>
<keyword evidence="2" id="KW-1133">Transmembrane helix</keyword>
<protein>
    <submittedName>
        <fullName evidence="4">Aste57867_15385 protein</fullName>
    </submittedName>
</protein>
<reference evidence="4 5" key="1">
    <citation type="submission" date="2019-03" db="EMBL/GenBank/DDBJ databases">
        <authorList>
            <person name="Gaulin E."/>
            <person name="Dumas B."/>
        </authorList>
    </citation>
    <scope>NUCLEOTIDE SEQUENCE [LARGE SCALE GENOMIC DNA]</scope>
    <source>
        <strain evidence="4">CBS 568.67</strain>
    </source>
</reference>
<sequence length="1918" mass="209278">MARPHNHGQALVDKISVPIGGFRRRRSAAAMGDPSLCNSSRRARCSCRQSVMADSSSGGPETSNVLPVDDVVVSATDDIDVTHVHATVVVPPPPDDEDESESPAALPPGRSDLPPTDSGPPPPPPPASKFAFLERASGLLYLAVSVGCAIYYLKIVGPTLKNDLFWANFDQASAQTYLLDAFSNELLYSGNEAVDLFDPGYASLKQYGAASTSLELKATYPRKILMASMPVEDAIVGLQSLSIAWSPRSFTQYCWLNMARTWELAHTAARATRCKQNQTANGAMYLELQLRSFNWQAYTKQWGTWWQSSIGVFLDTQPDGAAWLSGMTNAYKDVPTEVAFWTSHGIDHYWLQWNNYIQQGIDETIVVKNALGWTQKLTTTHIPMAKRGALWTTALAYWSFYDDYWSSSLAGDPIVRQSPNFMIHMSFEDVLGVYPNTPASKIIHNLLGPFISVDMFLMPPPASLIAFAAAFDKAIMSQLLAADDFRTRFTGLSDVTLDPVSLQWRAPTLVHFGGSVMCAFGSGSSFVQPQISFVDSCGAQVPTSQLVQPKPLLFGLVGVQYVAANLASICSVCATTGAVCNAAIPAAAAALAAWQAHAPAATQTQLTSMSRAALADVVAMNVEYIQYSNDMTTPSTPVGKILTQPLLASPAATTPFNLYGWVDLYEWVTGYREVVQFVGDVSWHTIMSERLVGAPFKASAIEVPNYTCSYIWYITVFTTLGIVGVAVITFVYICIERFQIQGRHLFMFNRVMGPVWVGRPLMLIRAVSAIILLSSAQVSFDTVNNLSHFTFKPRHWIESIIVTGEATWLTYVVNDFLLIATGTQSKWYAPMSSILVWCITLGYEIQSPVQMTAAINRQCTRTDMDTQVTCSAGTVEIGTTSRLITILIVNAACIAGSFVVIWVGHKIKERRGLKHDIPFLIAASGAAFLDVTEYTWSISSAASAMCGLLPFKIGNVGYVLDTKLWLVFNTSDDTSFRTETRSVFHRNTIVGNAMGQSTGKMLPSNNARSASRTESRIVKATDKAITYQRLKTLVGVGYLGATLFGSVTYLIVAKDRLANDFWWEKFNSTGAHAFLGNWFNGRLMMTGSASKMLLNDPKYSAMTLYPDAAGGIVSFSAPYIRKTVYEDAAEISTAIQGLRQTDPCQLPWLATAYCWVDFGKKYGELANSAARQARCLTADADNGAVYLEAVLRNINSWPVFQSCWGTSFDIGIATTLNAGTESSNWLAQTTKANAKSVADEATYWKAAGLQRFTTQWQNFKSHGMFDSFTVTNAFGLSYPLTLKASNGTFRIATQTTMKMYWGWASDLWAVATPGTLVTGKSLIRSTTPSYAFNGAVTMESVLFQNTSMTSPLSPGYQLFHNLVGPFGSVDLRHVAVPAAVTAWYQATVEAYAAVVAGSLDAQKELNAMTQITAFMPQPAEWDAPTYTGFGGNILCNELPNPQPFTAGMMVFFGVDITCNTGVSEWLYTTTPHVIYGLIASGIANDAAMAARVLTTCNIDTNDAAKCKTNLPLLSRWVAKYVSSATLASLQSAAATALTAINGLNIQYMQYAQLNAPPANYVMLRRPMFKSPAVDSFDYFSWLYVTDWNAGFREVVKMEGDNGAISLISAYSGMTNFPVNVAEVPTNVSTYFRAFCEYITGVLICVAFLVVSYSIVNGFKGEALNFFELNRVAGIVWVGRPLLFLRSMTALCLLSTASLELTAAGFTSSFTSVTTPWYTTILASGEMCWLVYIVNDFLMVYTLHLTDKYTTVCGLASWAITAILSFAAPVTHSVTISRACDAAILDMQLVCNSGSLAIGSPARFWTLVGIAIGMSLVCITVVRLVVGKPTETPEKTSLMISCGAKYLFVKNIWVHNNVYYIDFASAIMTGLLVVHAKGTFYVLDIKAWRTLVVPSASYYDSLDGHPNAASLRCCFPLIK</sequence>
<feature type="transmembrane region" description="Helical" evidence="2">
    <location>
        <begin position="1716"/>
        <end position="1736"/>
    </location>
</feature>
<feature type="transmembrane region" description="Helical" evidence="2">
    <location>
        <begin position="1637"/>
        <end position="1655"/>
    </location>
</feature>
<feature type="transmembrane region" description="Helical" evidence="2">
    <location>
        <begin position="883"/>
        <end position="904"/>
    </location>
</feature>
<dbReference type="Proteomes" id="UP000332933">
    <property type="component" value="Unassembled WGS sequence"/>
</dbReference>
<gene>
    <name evidence="4" type="primary">Aste57867_15385</name>
    <name evidence="3" type="ORF">As57867_015329</name>
    <name evidence="4" type="ORF">ASTE57867_15385</name>
</gene>
<dbReference type="EMBL" id="CAADRA010005683">
    <property type="protein sequence ID" value="VFT92191.1"/>
    <property type="molecule type" value="Genomic_DNA"/>
</dbReference>
<feature type="compositionally biased region" description="Pro residues" evidence="1">
    <location>
        <begin position="117"/>
        <end position="127"/>
    </location>
</feature>
<dbReference type="OrthoDB" id="78771at2759"/>
<name>A0A485L4W0_9STRA</name>
<keyword evidence="5" id="KW-1185">Reference proteome</keyword>
<feature type="transmembrane region" description="Helical" evidence="2">
    <location>
        <begin position="756"/>
        <end position="776"/>
    </location>
</feature>
<feature type="transmembrane region" description="Helical" evidence="2">
    <location>
        <begin position="1033"/>
        <end position="1052"/>
    </location>
</feature>
<keyword evidence="2" id="KW-0472">Membrane</keyword>
<evidence type="ECO:0000313" key="3">
    <source>
        <dbReference type="EMBL" id="KAF0693682.1"/>
    </source>
</evidence>
<feature type="transmembrane region" description="Helical" evidence="2">
    <location>
        <begin position="1676"/>
        <end position="1696"/>
    </location>
</feature>
<evidence type="ECO:0000256" key="2">
    <source>
        <dbReference type="SAM" id="Phobius"/>
    </source>
</evidence>
<dbReference type="EMBL" id="VJMH01005662">
    <property type="protein sequence ID" value="KAF0693682.1"/>
    <property type="molecule type" value="Genomic_DNA"/>
</dbReference>
<feature type="region of interest" description="Disordered" evidence="1">
    <location>
        <begin position="88"/>
        <end position="128"/>
    </location>
</feature>
<feature type="transmembrane region" description="Helical" evidence="2">
    <location>
        <begin position="1748"/>
        <end position="1767"/>
    </location>
</feature>
<keyword evidence="2" id="KW-0812">Transmembrane</keyword>
<reference evidence="3" key="2">
    <citation type="submission" date="2019-06" db="EMBL/GenBank/DDBJ databases">
        <title>Genomics analysis of Aphanomyces spp. identifies a new class of oomycete effector associated with host adaptation.</title>
        <authorList>
            <person name="Gaulin E."/>
        </authorList>
    </citation>
    <scope>NUCLEOTIDE SEQUENCE</scope>
    <source>
        <strain evidence="3">CBS 578.67</strain>
    </source>
</reference>
<proteinExistence type="predicted"/>
<accession>A0A485L4W0</accession>
<evidence type="ECO:0000313" key="4">
    <source>
        <dbReference type="EMBL" id="VFT92191.1"/>
    </source>
</evidence>